<evidence type="ECO:0000259" key="3">
    <source>
        <dbReference type="Pfam" id="PF13023"/>
    </source>
</evidence>
<reference evidence="4 5" key="1">
    <citation type="submission" date="2020-08" db="EMBL/GenBank/DDBJ databases">
        <title>Cohnella phylogeny.</title>
        <authorList>
            <person name="Dunlap C."/>
        </authorList>
    </citation>
    <scope>NUCLEOTIDE SEQUENCE [LARGE SCALE GENOMIC DNA]</scope>
    <source>
        <strain evidence="4 5">DSM 25241</strain>
    </source>
</reference>
<accession>A0A841T0F8</accession>
<dbReference type="AlphaFoldDB" id="A0A841T0F8"/>
<name>A0A841T0F8_9BACL</name>
<dbReference type="PANTHER" id="PTHR11845:SF13">
    <property type="entry name" value="5'-DEOXYNUCLEOTIDASE HDDC2"/>
    <property type="match status" value="1"/>
</dbReference>
<dbReference type="GO" id="GO:0002953">
    <property type="term" value="F:5'-deoxynucleotidase activity"/>
    <property type="evidence" value="ECO:0007669"/>
    <property type="project" value="InterPro"/>
</dbReference>
<evidence type="ECO:0000313" key="4">
    <source>
        <dbReference type="EMBL" id="MBB6637022.1"/>
    </source>
</evidence>
<dbReference type="EMBL" id="JACJVQ010000019">
    <property type="protein sequence ID" value="MBB6637022.1"/>
    <property type="molecule type" value="Genomic_DNA"/>
</dbReference>
<feature type="domain" description="HD" evidence="3">
    <location>
        <begin position="14"/>
        <end position="165"/>
    </location>
</feature>
<dbReference type="SUPFAM" id="SSF109604">
    <property type="entry name" value="HD-domain/PDEase-like"/>
    <property type="match status" value="1"/>
</dbReference>
<dbReference type="GO" id="GO:0005737">
    <property type="term" value="C:cytoplasm"/>
    <property type="evidence" value="ECO:0007669"/>
    <property type="project" value="TreeGrafter"/>
</dbReference>
<dbReference type="Gene3D" id="1.10.3210.10">
    <property type="entry name" value="Hypothetical protein af1432"/>
    <property type="match status" value="1"/>
</dbReference>
<dbReference type="InterPro" id="IPR039356">
    <property type="entry name" value="YfbR/HDDC2"/>
</dbReference>
<proteinExistence type="predicted"/>
<keyword evidence="1" id="KW-0479">Metal-binding</keyword>
<organism evidence="4 5">
    <name type="scientific">Cohnella thailandensis</name>
    <dbReference type="NCBI Taxonomy" id="557557"/>
    <lineage>
        <taxon>Bacteria</taxon>
        <taxon>Bacillati</taxon>
        <taxon>Bacillota</taxon>
        <taxon>Bacilli</taxon>
        <taxon>Bacillales</taxon>
        <taxon>Paenibacillaceae</taxon>
        <taxon>Cohnella</taxon>
    </lineage>
</organism>
<sequence>MARLDRQIAFLMEIDRLKTVLRRTLITDRSRRENTAEHSWHITLMAMTLHEYTADPKPDLNHTIKLLLVHDIVEIDAGDTFAYDVQGYTDKEAREQEAANRIFGLLPEDQASELMALWREFEEMRTPEAIFAAAIDRLQPMLHNYYTEGFSWKENGIRLSQALKRIDFVDRVSPVLSSFIKDLLQRAQVKGFLEA</sequence>
<dbReference type="Proteomes" id="UP000535838">
    <property type="component" value="Unassembled WGS sequence"/>
</dbReference>
<dbReference type="Pfam" id="PF13023">
    <property type="entry name" value="HD_3"/>
    <property type="match status" value="1"/>
</dbReference>
<gene>
    <name evidence="4" type="ORF">H7B67_23075</name>
</gene>
<keyword evidence="2" id="KW-0378">Hydrolase</keyword>
<protein>
    <submittedName>
        <fullName evidence="4">HD domain-containing protein</fullName>
    </submittedName>
</protein>
<comment type="caution">
    <text evidence="4">The sequence shown here is derived from an EMBL/GenBank/DDBJ whole genome shotgun (WGS) entry which is preliminary data.</text>
</comment>
<evidence type="ECO:0000256" key="2">
    <source>
        <dbReference type="ARBA" id="ARBA00022801"/>
    </source>
</evidence>
<evidence type="ECO:0000256" key="1">
    <source>
        <dbReference type="ARBA" id="ARBA00022723"/>
    </source>
</evidence>
<dbReference type="InterPro" id="IPR006674">
    <property type="entry name" value="HD_domain"/>
</dbReference>
<dbReference type="GO" id="GO:0046872">
    <property type="term" value="F:metal ion binding"/>
    <property type="evidence" value="ECO:0007669"/>
    <property type="project" value="UniProtKB-KW"/>
</dbReference>
<dbReference type="PANTHER" id="PTHR11845">
    <property type="entry name" value="5'-DEOXYNUCLEOTIDASE HDDC2"/>
    <property type="match status" value="1"/>
</dbReference>
<keyword evidence="5" id="KW-1185">Reference proteome</keyword>
<evidence type="ECO:0000313" key="5">
    <source>
        <dbReference type="Proteomes" id="UP000535838"/>
    </source>
</evidence>